<comment type="caution">
    <text evidence="1">The sequence shown here is derived from an EMBL/GenBank/DDBJ whole genome shotgun (WGS) entry which is preliminary data.</text>
</comment>
<dbReference type="Proteomes" id="UP001162483">
    <property type="component" value="Unassembled WGS sequence"/>
</dbReference>
<organism evidence="1 2">
    <name type="scientific">Staurois parvus</name>
    <dbReference type="NCBI Taxonomy" id="386267"/>
    <lineage>
        <taxon>Eukaryota</taxon>
        <taxon>Metazoa</taxon>
        <taxon>Chordata</taxon>
        <taxon>Craniata</taxon>
        <taxon>Vertebrata</taxon>
        <taxon>Euteleostomi</taxon>
        <taxon>Amphibia</taxon>
        <taxon>Batrachia</taxon>
        <taxon>Anura</taxon>
        <taxon>Neobatrachia</taxon>
        <taxon>Ranoidea</taxon>
        <taxon>Ranidae</taxon>
        <taxon>Staurois</taxon>
    </lineage>
</organism>
<name>A0ABN9F0R2_9NEOB</name>
<gene>
    <name evidence="1" type="ORF">SPARVUS_LOCUS10854036</name>
</gene>
<dbReference type="EMBL" id="CATNWA010016036">
    <property type="protein sequence ID" value="CAI9589216.1"/>
    <property type="molecule type" value="Genomic_DNA"/>
</dbReference>
<evidence type="ECO:0000313" key="1">
    <source>
        <dbReference type="EMBL" id="CAI9589216.1"/>
    </source>
</evidence>
<evidence type="ECO:0000313" key="2">
    <source>
        <dbReference type="Proteomes" id="UP001162483"/>
    </source>
</evidence>
<sequence length="59" mass="6793">MVSPPLANSEDFAMGEATGFHLFSLQDDQEKIKLCKRQFALHSLELLLKTQDPTFRVWL</sequence>
<accession>A0ABN9F0R2</accession>
<reference evidence="1" key="1">
    <citation type="submission" date="2023-05" db="EMBL/GenBank/DDBJ databases">
        <authorList>
            <person name="Stuckert A."/>
        </authorList>
    </citation>
    <scope>NUCLEOTIDE SEQUENCE</scope>
</reference>
<proteinExistence type="predicted"/>
<protein>
    <submittedName>
        <fullName evidence="1">Uncharacterized protein</fullName>
    </submittedName>
</protein>
<keyword evidence="2" id="KW-1185">Reference proteome</keyword>